<keyword evidence="3" id="KW-0238">DNA-binding</keyword>
<dbReference type="PROSITE" id="PS50110">
    <property type="entry name" value="RESPONSE_REGULATORY"/>
    <property type="match status" value="1"/>
</dbReference>
<dbReference type="EMBL" id="SPQB01000036">
    <property type="protein sequence ID" value="TFU32080.1"/>
    <property type="molecule type" value="Genomic_DNA"/>
</dbReference>
<evidence type="ECO:0000256" key="5">
    <source>
        <dbReference type="PROSITE-ProRule" id="PRU00169"/>
    </source>
</evidence>
<dbReference type="GO" id="GO:0003677">
    <property type="term" value="F:DNA binding"/>
    <property type="evidence" value="ECO:0007669"/>
    <property type="project" value="UniProtKB-KW"/>
</dbReference>
<evidence type="ECO:0000256" key="4">
    <source>
        <dbReference type="ARBA" id="ARBA00023163"/>
    </source>
</evidence>
<feature type="domain" description="Response regulatory" evidence="7">
    <location>
        <begin position="20"/>
        <end position="135"/>
    </location>
</feature>
<evidence type="ECO:0000256" key="2">
    <source>
        <dbReference type="ARBA" id="ARBA00023015"/>
    </source>
</evidence>
<feature type="domain" description="HTH luxR-type" evidence="6">
    <location>
        <begin position="165"/>
        <end position="230"/>
    </location>
</feature>
<dbReference type="CDD" id="cd06170">
    <property type="entry name" value="LuxR_C_like"/>
    <property type="match status" value="1"/>
</dbReference>
<dbReference type="SMART" id="SM00421">
    <property type="entry name" value="HTH_LUXR"/>
    <property type="match status" value="1"/>
</dbReference>
<dbReference type="InterPro" id="IPR001789">
    <property type="entry name" value="Sig_transdc_resp-reg_receiver"/>
</dbReference>
<dbReference type="Gene3D" id="3.40.50.2300">
    <property type="match status" value="1"/>
</dbReference>
<feature type="modified residue" description="4-aspartylphosphate" evidence="5">
    <location>
        <position position="71"/>
    </location>
</feature>
<dbReference type="SUPFAM" id="SSF52172">
    <property type="entry name" value="CheY-like"/>
    <property type="match status" value="1"/>
</dbReference>
<dbReference type="GO" id="GO:0000160">
    <property type="term" value="P:phosphorelay signal transduction system"/>
    <property type="evidence" value="ECO:0007669"/>
    <property type="project" value="InterPro"/>
</dbReference>
<dbReference type="AlphaFoldDB" id="A0A4Y9FU86"/>
<dbReference type="PANTHER" id="PTHR43214:SF24">
    <property type="entry name" value="TRANSCRIPTIONAL REGULATORY PROTEIN NARL-RELATED"/>
    <property type="match status" value="1"/>
</dbReference>
<evidence type="ECO:0000313" key="8">
    <source>
        <dbReference type="EMBL" id="TFU32080.1"/>
    </source>
</evidence>
<evidence type="ECO:0000256" key="1">
    <source>
        <dbReference type="ARBA" id="ARBA00022553"/>
    </source>
</evidence>
<evidence type="ECO:0000259" key="6">
    <source>
        <dbReference type="PROSITE" id="PS50043"/>
    </source>
</evidence>
<proteinExistence type="predicted"/>
<evidence type="ECO:0000259" key="7">
    <source>
        <dbReference type="PROSITE" id="PS50110"/>
    </source>
</evidence>
<keyword evidence="2" id="KW-0805">Transcription regulation</keyword>
<dbReference type="PROSITE" id="PS50043">
    <property type="entry name" value="HTH_LUXR_2"/>
    <property type="match status" value="1"/>
</dbReference>
<dbReference type="InterPro" id="IPR011006">
    <property type="entry name" value="CheY-like_superfamily"/>
</dbReference>
<evidence type="ECO:0000256" key="3">
    <source>
        <dbReference type="ARBA" id="ARBA00023125"/>
    </source>
</evidence>
<dbReference type="CDD" id="cd17535">
    <property type="entry name" value="REC_NarL-like"/>
    <property type="match status" value="1"/>
</dbReference>
<keyword evidence="1 5" id="KW-0597">Phosphoprotein</keyword>
<name>A0A4Y9FU86_9MICO</name>
<dbReference type="GO" id="GO:0006355">
    <property type="term" value="P:regulation of DNA-templated transcription"/>
    <property type="evidence" value="ECO:0007669"/>
    <property type="project" value="InterPro"/>
</dbReference>
<organism evidence="8 9">
    <name type="scientific">Microbacterium paludicola</name>
    <dbReference type="NCBI Taxonomy" id="300019"/>
    <lineage>
        <taxon>Bacteria</taxon>
        <taxon>Bacillati</taxon>
        <taxon>Actinomycetota</taxon>
        <taxon>Actinomycetes</taxon>
        <taxon>Micrococcales</taxon>
        <taxon>Microbacteriaceae</taxon>
        <taxon>Microbacterium</taxon>
    </lineage>
</organism>
<evidence type="ECO:0000313" key="9">
    <source>
        <dbReference type="Proteomes" id="UP000298358"/>
    </source>
</evidence>
<dbReference type="SMART" id="SM00448">
    <property type="entry name" value="REC"/>
    <property type="match status" value="1"/>
</dbReference>
<reference evidence="8 9" key="1">
    <citation type="submission" date="2019-03" db="EMBL/GenBank/DDBJ databases">
        <title>Diversity of the mouse oral microbiome.</title>
        <authorList>
            <person name="Joseph S."/>
            <person name="Aduse-Opoku J."/>
            <person name="Curtis M."/>
            <person name="Wade W."/>
            <person name="Hashim A."/>
        </authorList>
    </citation>
    <scope>NUCLEOTIDE SEQUENCE [LARGE SCALE GENOMIC DNA]</scope>
    <source>
        <strain evidence="8 9">P1012</strain>
    </source>
</reference>
<gene>
    <name evidence="8" type="ORF">E4U02_12405</name>
</gene>
<dbReference type="InterPro" id="IPR058245">
    <property type="entry name" value="NreC/VraR/RcsB-like_REC"/>
</dbReference>
<accession>A0A4Y9FU86</accession>
<dbReference type="RefSeq" id="WP_135115150.1">
    <property type="nucleotide sequence ID" value="NZ_JADGLL010000036.1"/>
</dbReference>
<dbReference type="Pfam" id="PF00196">
    <property type="entry name" value="GerE"/>
    <property type="match status" value="1"/>
</dbReference>
<dbReference type="PANTHER" id="PTHR43214">
    <property type="entry name" value="TWO-COMPONENT RESPONSE REGULATOR"/>
    <property type="match status" value="1"/>
</dbReference>
<dbReference type="OrthoDB" id="9808843at2"/>
<dbReference type="InterPro" id="IPR000792">
    <property type="entry name" value="Tscrpt_reg_LuxR_C"/>
</dbReference>
<dbReference type="Pfam" id="PF00072">
    <property type="entry name" value="Response_reg"/>
    <property type="match status" value="1"/>
</dbReference>
<sequence length="237" mass="25198">MLTDPPTTADSTPAPDRPVRVLIVDDDPFTREPVATILNLRPEIEVIGAVDGGAAAVAFVRHTRPDIVLMDLQMPGMDGIEATRQVLAEVKTRVVALTTMVDLDTVLRVFDAGGDGYILKGDGPVKLVEDVLAAARGDAILPPRYARAVIERSTSAGGSDQRREALARLDLLTERERATARLVATGGTNAEIAAAMHVSESTMKTHLTQALAKLGLDNRMQLGILVDRAGETPPPAP</sequence>
<keyword evidence="9" id="KW-1185">Reference proteome</keyword>
<protein>
    <submittedName>
        <fullName evidence="8">Response regulator transcription factor</fullName>
    </submittedName>
</protein>
<dbReference type="Proteomes" id="UP000298358">
    <property type="component" value="Unassembled WGS sequence"/>
</dbReference>
<keyword evidence="4" id="KW-0804">Transcription</keyword>
<dbReference type="PRINTS" id="PR00038">
    <property type="entry name" value="HTHLUXR"/>
</dbReference>
<dbReference type="InterPro" id="IPR039420">
    <property type="entry name" value="WalR-like"/>
</dbReference>
<comment type="caution">
    <text evidence="8">The sequence shown here is derived from an EMBL/GenBank/DDBJ whole genome shotgun (WGS) entry which is preliminary data.</text>
</comment>